<evidence type="ECO:0000256" key="4">
    <source>
        <dbReference type="RuleBase" id="RU003718"/>
    </source>
</evidence>
<proteinExistence type="inferred from homology"/>
<evidence type="ECO:0000256" key="2">
    <source>
        <dbReference type="ARBA" id="ARBA00022676"/>
    </source>
</evidence>
<protein>
    <recommendedName>
        <fullName evidence="5">Glycosyltransferase</fullName>
        <ecNumber evidence="5">2.4.1.-</ecNumber>
    </recommendedName>
</protein>
<keyword evidence="3 4" id="KW-0808">Transferase</keyword>
<dbReference type="EC" id="2.4.1.-" evidence="5"/>
<comment type="similarity">
    <text evidence="1 4">Belongs to the UDP-glycosyltransferase family.</text>
</comment>
<dbReference type="Gene3D" id="3.40.50.2000">
    <property type="entry name" value="Glycogen Phosphorylase B"/>
    <property type="match status" value="2"/>
</dbReference>
<name>A0A4D6MTI6_VIGUN</name>
<dbReference type="InterPro" id="IPR002213">
    <property type="entry name" value="UDP_glucos_trans"/>
</dbReference>
<keyword evidence="8" id="KW-1185">Reference proteome</keyword>
<dbReference type="FunFam" id="3.40.50.2000:FF:000054">
    <property type="entry name" value="Glycosyltransferase"/>
    <property type="match status" value="1"/>
</dbReference>
<dbReference type="Pfam" id="PF00201">
    <property type="entry name" value="UDPGT"/>
    <property type="match status" value="1"/>
</dbReference>
<evidence type="ECO:0000256" key="6">
    <source>
        <dbReference type="SAM" id="Coils"/>
    </source>
</evidence>
<dbReference type="CDD" id="cd03784">
    <property type="entry name" value="GT1_Gtf-like"/>
    <property type="match status" value="1"/>
</dbReference>
<evidence type="ECO:0000256" key="1">
    <source>
        <dbReference type="ARBA" id="ARBA00009995"/>
    </source>
</evidence>
<dbReference type="Proteomes" id="UP000501690">
    <property type="component" value="Linkage Group LG8"/>
</dbReference>
<feature type="coiled-coil region" evidence="6">
    <location>
        <begin position="456"/>
        <end position="483"/>
    </location>
</feature>
<dbReference type="SUPFAM" id="SSF53756">
    <property type="entry name" value="UDP-Glycosyltransferase/glycogen phosphorylase"/>
    <property type="match status" value="1"/>
</dbReference>
<gene>
    <name evidence="7" type="ORF">DEO72_LG8g2826</name>
</gene>
<keyword evidence="2 4" id="KW-0328">Glycosyltransferase</keyword>
<accession>A0A4D6MTI6</accession>
<dbReference type="FunFam" id="3.40.50.2000:FF:000051">
    <property type="entry name" value="Glycosyltransferase"/>
    <property type="match status" value="1"/>
</dbReference>
<dbReference type="GO" id="GO:0008194">
    <property type="term" value="F:UDP-glycosyltransferase activity"/>
    <property type="evidence" value="ECO:0007669"/>
    <property type="project" value="InterPro"/>
</dbReference>
<evidence type="ECO:0000256" key="3">
    <source>
        <dbReference type="ARBA" id="ARBA00022679"/>
    </source>
</evidence>
<dbReference type="AlphaFoldDB" id="A0A4D6MTI6"/>
<dbReference type="PANTHER" id="PTHR48045">
    <property type="entry name" value="UDP-GLYCOSYLTRANSFERASE 72B1"/>
    <property type="match status" value="1"/>
</dbReference>
<sequence>MHMHGVDRIPEVSVAEFYLMVLLSHQHKLRTKPKISMEKTTHIAVIPGIGFTHLAPILNFSKRLVQLHPHFHVTCIIPSIGSLPNASKAILQTLPPNINPILLPPVNLNDQPQGTRPLIKMHLAITRSMQSIHHTLKSITSNAPIFAMIIDSFAGEALDCAREFNILCYMYFPCSVTTLSTYLYMPKLDEETTCEYKDLPHPVQVPGCVPFHGRDLCCATQDRSALPYKLFLQRVKCIPLVDGVFVNSFLEMEKGTIRALEEEGKGYPPVYPVGPIVETGTACTTGSECLTWLDKQQDGSVLYVCFGSGGTLSQEQMNELARGLELSKHKFLWVVRAPSDEASAGYLGGEKDTDPLEFLPSGFLERTKEQGMVVPSWVPQIEILGHGSVGGFLSHCGWNSTLESMVHGVPLITWPLFAEQRMNAVVMSEGVKVGVRPRVSENGLVERVEIVKVIKCLMEEEEGREMRKRMKELKEDAANAIKEDGSSTKTLSQIAFKWKSLACENRFC</sequence>
<dbReference type="PROSITE" id="PS00375">
    <property type="entry name" value="UDPGT"/>
    <property type="match status" value="1"/>
</dbReference>
<keyword evidence="6" id="KW-0175">Coiled coil</keyword>
<dbReference type="InterPro" id="IPR035595">
    <property type="entry name" value="UDP_glycos_trans_CS"/>
</dbReference>
<dbReference type="PANTHER" id="PTHR48045:SF6">
    <property type="entry name" value="UDP-GLUCOSYLTRANSFERASE FAMILY PROTEIN"/>
    <property type="match status" value="1"/>
</dbReference>
<evidence type="ECO:0000313" key="8">
    <source>
        <dbReference type="Proteomes" id="UP000501690"/>
    </source>
</evidence>
<reference evidence="7 8" key="1">
    <citation type="submission" date="2019-04" db="EMBL/GenBank/DDBJ databases">
        <title>An improved genome assembly and genetic linkage map for asparagus bean, Vigna unguiculata ssp. sesquipedialis.</title>
        <authorList>
            <person name="Xia Q."/>
            <person name="Zhang R."/>
            <person name="Dong Y."/>
        </authorList>
    </citation>
    <scope>NUCLEOTIDE SEQUENCE [LARGE SCALE GENOMIC DNA]</scope>
    <source>
        <tissue evidence="7">Leaf</tissue>
    </source>
</reference>
<dbReference type="EMBL" id="CP039352">
    <property type="protein sequence ID" value="QCE04786.1"/>
    <property type="molecule type" value="Genomic_DNA"/>
</dbReference>
<organism evidence="7 8">
    <name type="scientific">Vigna unguiculata</name>
    <name type="common">Cowpea</name>
    <dbReference type="NCBI Taxonomy" id="3917"/>
    <lineage>
        <taxon>Eukaryota</taxon>
        <taxon>Viridiplantae</taxon>
        <taxon>Streptophyta</taxon>
        <taxon>Embryophyta</taxon>
        <taxon>Tracheophyta</taxon>
        <taxon>Spermatophyta</taxon>
        <taxon>Magnoliopsida</taxon>
        <taxon>eudicotyledons</taxon>
        <taxon>Gunneridae</taxon>
        <taxon>Pentapetalae</taxon>
        <taxon>rosids</taxon>
        <taxon>fabids</taxon>
        <taxon>Fabales</taxon>
        <taxon>Fabaceae</taxon>
        <taxon>Papilionoideae</taxon>
        <taxon>50 kb inversion clade</taxon>
        <taxon>NPAAA clade</taxon>
        <taxon>indigoferoid/millettioid clade</taxon>
        <taxon>Phaseoleae</taxon>
        <taxon>Vigna</taxon>
    </lineage>
</organism>
<evidence type="ECO:0000313" key="7">
    <source>
        <dbReference type="EMBL" id="QCE04786.1"/>
    </source>
</evidence>
<evidence type="ECO:0000256" key="5">
    <source>
        <dbReference type="RuleBase" id="RU362057"/>
    </source>
</evidence>